<evidence type="ECO:0000256" key="1">
    <source>
        <dbReference type="SAM" id="MobiDB-lite"/>
    </source>
</evidence>
<sequence>MTGNFVCKSYPTNNTSTFSSSKREIGGRGGMGK</sequence>
<feature type="region of interest" description="Disordered" evidence="1">
    <location>
        <begin position="1"/>
        <end position="33"/>
    </location>
</feature>
<dbReference type="AlphaFoldDB" id="A0A2P2MYJ4"/>
<feature type="compositionally biased region" description="Polar residues" evidence="1">
    <location>
        <begin position="10"/>
        <end position="20"/>
    </location>
</feature>
<dbReference type="EMBL" id="GGEC01054785">
    <property type="protein sequence ID" value="MBX35269.1"/>
    <property type="molecule type" value="Transcribed_RNA"/>
</dbReference>
<evidence type="ECO:0000313" key="2">
    <source>
        <dbReference type="EMBL" id="MBX35269.1"/>
    </source>
</evidence>
<proteinExistence type="predicted"/>
<accession>A0A2P2MYJ4</accession>
<organism evidence="2">
    <name type="scientific">Rhizophora mucronata</name>
    <name type="common">Asiatic mangrove</name>
    <dbReference type="NCBI Taxonomy" id="61149"/>
    <lineage>
        <taxon>Eukaryota</taxon>
        <taxon>Viridiplantae</taxon>
        <taxon>Streptophyta</taxon>
        <taxon>Embryophyta</taxon>
        <taxon>Tracheophyta</taxon>
        <taxon>Spermatophyta</taxon>
        <taxon>Magnoliopsida</taxon>
        <taxon>eudicotyledons</taxon>
        <taxon>Gunneridae</taxon>
        <taxon>Pentapetalae</taxon>
        <taxon>rosids</taxon>
        <taxon>fabids</taxon>
        <taxon>Malpighiales</taxon>
        <taxon>Rhizophoraceae</taxon>
        <taxon>Rhizophora</taxon>
    </lineage>
</organism>
<protein>
    <submittedName>
        <fullName evidence="2">Uncharacterized protein</fullName>
    </submittedName>
</protein>
<reference evidence="2" key="1">
    <citation type="submission" date="2018-02" db="EMBL/GenBank/DDBJ databases">
        <title>Rhizophora mucronata_Transcriptome.</title>
        <authorList>
            <person name="Meera S.P."/>
            <person name="Sreeshan A."/>
            <person name="Augustine A."/>
        </authorList>
    </citation>
    <scope>NUCLEOTIDE SEQUENCE</scope>
    <source>
        <tissue evidence="2">Leaf</tissue>
    </source>
</reference>
<name>A0A2P2MYJ4_RHIMU</name>